<dbReference type="Gene3D" id="1.10.150.240">
    <property type="entry name" value="Putative phosphatase, domain 2"/>
    <property type="match status" value="1"/>
</dbReference>
<keyword evidence="2" id="KW-1185">Reference proteome</keyword>
<reference evidence="1 2" key="1">
    <citation type="journal article" date="2020" name="Nature">
        <title>Isolation of an archaeon at the prokaryote-eukaryote interface.</title>
        <authorList>
            <person name="Imachi H."/>
            <person name="Nobu M.K."/>
            <person name="Nakahara N."/>
            <person name="Morono Y."/>
            <person name="Ogawara M."/>
            <person name="Takaki Y."/>
            <person name="Takano Y."/>
            <person name="Uematsu K."/>
            <person name="Ikuta T."/>
            <person name="Ito M."/>
            <person name="Matsui Y."/>
            <person name="Miyazaki M."/>
            <person name="Murata K."/>
            <person name="Saito Y."/>
            <person name="Sakai S."/>
            <person name="Song C."/>
            <person name="Tasumi E."/>
            <person name="Yamanaka Y."/>
            <person name="Yamaguchi T."/>
            <person name="Kamagata Y."/>
            <person name="Tamaki H."/>
            <person name="Takai K."/>
        </authorList>
    </citation>
    <scope>NUCLEOTIDE SEQUENCE [LARGE SCALE GENOMIC DNA]</scope>
    <source>
        <strain evidence="1 2">MK-D1</strain>
    </source>
</reference>
<dbReference type="SFLD" id="SFLDG01129">
    <property type="entry name" value="C1.5:_HAD__Beta-PGM__Phosphata"/>
    <property type="match status" value="1"/>
</dbReference>
<evidence type="ECO:0000313" key="1">
    <source>
        <dbReference type="EMBL" id="QEE15576.1"/>
    </source>
</evidence>
<dbReference type="KEGG" id="psyt:DSAG12_01402"/>
<organism evidence="1 2">
    <name type="scientific">Promethearchaeum syntrophicum</name>
    <dbReference type="NCBI Taxonomy" id="2594042"/>
    <lineage>
        <taxon>Archaea</taxon>
        <taxon>Promethearchaeati</taxon>
        <taxon>Promethearchaeota</taxon>
        <taxon>Promethearchaeia</taxon>
        <taxon>Promethearchaeales</taxon>
        <taxon>Promethearchaeaceae</taxon>
        <taxon>Promethearchaeum</taxon>
    </lineage>
</organism>
<keyword evidence="1" id="KW-0378">Hydrolase</keyword>
<dbReference type="InterPro" id="IPR050155">
    <property type="entry name" value="HAD-like_hydrolase_sf"/>
</dbReference>
<dbReference type="PANTHER" id="PTHR43434:SF1">
    <property type="entry name" value="PHOSPHOGLYCOLATE PHOSPHATASE"/>
    <property type="match status" value="1"/>
</dbReference>
<dbReference type="Pfam" id="PF13419">
    <property type="entry name" value="HAD_2"/>
    <property type="match status" value="1"/>
</dbReference>
<evidence type="ECO:0000313" key="2">
    <source>
        <dbReference type="Proteomes" id="UP000321408"/>
    </source>
</evidence>
<dbReference type="SUPFAM" id="SSF56784">
    <property type="entry name" value="HAD-like"/>
    <property type="match status" value="1"/>
</dbReference>
<dbReference type="Gene3D" id="3.40.50.1000">
    <property type="entry name" value="HAD superfamily/HAD-like"/>
    <property type="match status" value="1"/>
</dbReference>
<dbReference type="Proteomes" id="UP000321408">
    <property type="component" value="Chromosome"/>
</dbReference>
<dbReference type="InterPro" id="IPR023198">
    <property type="entry name" value="PGP-like_dom2"/>
</dbReference>
<dbReference type="EMBL" id="CP042905">
    <property type="protein sequence ID" value="QEE15576.1"/>
    <property type="molecule type" value="Genomic_DNA"/>
</dbReference>
<dbReference type="InterPro" id="IPR036412">
    <property type="entry name" value="HAD-like_sf"/>
</dbReference>
<dbReference type="EC" id="3.-.-.-" evidence="1"/>
<dbReference type="PANTHER" id="PTHR43434">
    <property type="entry name" value="PHOSPHOGLYCOLATE PHOSPHATASE"/>
    <property type="match status" value="1"/>
</dbReference>
<dbReference type="InterPro" id="IPR023214">
    <property type="entry name" value="HAD_sf"/>
</dbReference>
<gene>
    <name evidence="1" type="ORF">DSAG12_01402</name>
</gene>
<dbReference type="RefSeq" id="WP_147662482.1">
    <property type="nucleotide sequence ID" value="NZ_CP042905.2"/>
</dbReference>
<dbReference type="GO" id="GO:0006281">
    <property type="term" value="P:DNA repair"/>
    <property type="evidence" value="ECO:0007669"/>
    <property type="project" value="TreeGrafter"/>
</dbReference>
<dbReference type="AlphaFoldDB" id="A0A5B9DAF5"/>
<dbReference type="InterPro" id="IPR041492">
    <property type="entry name" value="HAD_2"/>
</dbReference>
<name>A0A5B9DAF5_9ARCH</name>
<dbReference type="GO" id="GO:0008967">
    <property type="term" value="F:phosphoglycolate phosphatase activity"/>
    <property type="evidence" value="ECO:0007669"/>
    <property type="project" value="UniProtKB-EC"/>
</dbReference>
<dbReference type="GO" id="GO:0005829">
    <property type="term" value="C:cytosol"/>
    <property type="evidence" value="ECO:0007669"/>
    <property type="project" value="TreeGrafter"/>
</dbReference>
<reference evidence="1 2" key="2">
    <citation type="journal article" date="2024" name="Int. J. Syst. Evol. Microbiol.">
        <title>Promethearchaeum syntrophicum gen. nov., sp. nov., an anaerobic, obligately syntrophic archaeon, the first isolate of the lineage 'Asgard' archaea, and proposal of the new archaeal phylum Promethearchaeota phyl. nov. and kingdom Promethearchaeati regn. nov.</title>
        <authorList>
            <person name="Imachi H."/>
            <person name="Nobu M.K."/>
            <person name="Kato S."/>
            <person name="Takaki Y."/>
            <person name="Miyazaki M."/>
            <person name="Miyata M."/>
            <person name="Ogawara M."/>
            <person name="Saito Y."/>
            <person name="Sakai S."/>
            <person name="Tahara Y.O."/>
            <person name="Takano Y."/>
            <person name="Tasumi E."/>
            <person name="Uematsu K."/>
            <person name="Yoshimura T."/>
            <person name="Itoh T."/>
            <person name="Ohkuma M."/>
            <person name="Takai K."/>
        </authorList>
    </citation>
    <scope>NUCLEOTIDE SEQUENCE [LARGE SCALE GENOMIC DNA]</scope>
    <source>
        <strain evidence="1 2">MK-D1</strain>
    </source>
</reference>
<sequence>MNKEICIIWDWNGTLIDDVHTSLECINIILKKHQLATINRENYQQIFTFPVEQYYRKLGFDFTKISFAKLADEFIHEYKKRMLDAKLYPNVKDVLEHLQQMGVKQFVISAMEIGKLKLCIENKGISHYFEDILGLNNNYANGKMSLVKEFARQRKDLLYSSNIWMIGDTEHDFYIASELKWNSILVSQGHHSYSRLSAVGNIVLRNLNDIKKIFSNII</sequence>
<dbReference type="GeneID" id="41329397"/>
<accession>A0A5B9DAF5</accession>
<protein>
    <submittedName>
        <fullName evidence="1">HAD family hydrolase</fullName>
        <ecNumber evidence="1">3.-.-.-</ecNumber>
    </submittedName>
</protein>
<dbReference type="SFLD" id="SFLDS00003">
    <property type="entry name" value="Haloacid_Dehalogenase"/>
    <property type="match status" value="1"/>
</dbReference>
<proteinExistence type="predicted"/>